<keyword evidence="10" id="KW-0223">Dioxygenase</keyword>
<organism evidence="10 11">
    <name type="scientific">Mycolicibacterium conceptionense</name>
    <dbReference type="NCBI Taxonomy" id="451644"/>
    <lineage>
        <taxon>Bacteria</taxon>
        <taxon>Bacillati</taxon>
        <taxon>Actinomycetota</taxon>
        <taxon>Actinomycetes</taxon>
        <taxon>Mycobacteriales</taxon>
        <taxon>Mycobacteriaceae</taxon>
        <taxon>Mycolicibacterium</taxon>
    </lineage>
</organism>
<evidence type="ECO:0000259" key="8">
    <source>
        <dbReference type="PROSITE" id="PS51085"/>
    </source>
</evidence>
<dbReference type="InterPro" id="IPR006058">
    <property type="entry name" value="2Fe2S_fd_BS"/>
</dbReference>
<dbReference type="CDD" id="cd00207">
    <property type="entry name" value="fer2"/>
    <property type="match status" value="1"/>
</dbReference>
<reference evidence="10 11" key="1">
    <citation type="submission" date="2015-03" db="EMBL/GenBank/DDBJ databases">
        <authorList>
            <person name="Murphy D."/>
        </authorList>
    </citation>
    <scope>NUCLEOTIDE SEQUENCE [LARGE SCALE GENOMIC DNA]</scope>
    <source>
        <strain evidence="10 11">D16</strain>
    </source>
</reference>
<accession>A0A0U1DLN9</accession>
<dbReference type="PROSITE" id="PS00197">
    <property type="entry name" value="2FE2S_FER_1"/>
    <property type="match status" value="1"/>
</dbReference>
<name>A0A0U1DLN9_9MYCO</name>
<dbReference type="SUPFAM" id="SSF54292">
    <property type="entry name" value="2Fe-2S ferredoxin-like"/>
    <property type="match status" value="1"/>
</dbReference>
<evidence type="ECO:0000313" key="10">
    <source>
        <dbReference type="EMBL" id="CQD18922.1"/>
    </source>
</evidence>
<dbReference type="Gene3D" id="3.40.50.80">
    <property type="entry name" value="Nucleotide-binding domain of ferredoxin-NADP reductase (FNR) module"/>
    <property type="match status" value="1"/>
</dbReference>
<dbReference type="GO" id="GO:0051537">
    <property type="term" value="F:2 iron, 2 sulfur cluster binding"/>
    <property type="evidence" value="ECO:0007669"/>
    <property type="project" value="UniProtKB-KW"/>
</dbReference>
<keyword evidence="5" id="KW-0560">Oxidoreductase</keyword>
<dbReference type="InterPro" id="IPR008333">
    <property type="entry name" value="Cbr1-like_FAD-bd_dom"/>
</dbReference>
<evidence type="ECO:0000256" key="4">
    <source>
        <dbReference type="ARBA" id="ARBA00022723"/>
    </source>
</evidence>
<dbReference type="AlphaFoldDB" id="A0A0U1DLN9"/>
<dbReference type="GO" id="GO:0046872">
    <property type="term" value="F:metal ion binding"/>
    <property type="evidence" value="ECO:0007669"/>
    <property type="project" value="UniProtKB-KW"/>
</dbReference>
<feature type="domain" description="2Fe-2S ferredoxin-type" evidence="8">
    <location>
        <begin position="289"/>
        <end position="374"/>
    </location>
</feature>
<sequence length="374" mass="39688">MTGSAVPSLLSRYRRLPPSMSGRFRHDPMLGAAGAAIATIWTVGRLVRRPSPPPELDRTITLTVTGREVVAHDQDVIALTLAAADGSTLPQWFPGAHIDLHLASGRVRQYSLCGDPAVSDSYRIAVRRIPDGGGGSVEVHDSLQVGSRVSTHGPRNAFALTVPGYGSPTQRFRFIAGGIGITPILPMLGLAERLGVDWSMVYAGRSRDSLPFLHELDRFGGRIEIRTDDVDGLPSADELLGDCPDGTTVYACGPAPMLTGIRAALIGRDDVELHFERFAAPPVVDGAEFSVTIASTGAEVTVGADETLLAALGRAGVSAPYSCQQGFCGTCRIRVTDGSVQHRDTLLTDPERAAGYLLTCVSRAEAGHRLTLDL</sequence>
<dbReference type="SUPFAM" id="SSF52343">
    <property type="entry name" value="Ferredoxin reductase-like, C-terminal NADP-linked domain"/>
    <property type="match status" value="1"/>
</dbReference>
<dbReference type="PANTHER" id="PTHR47354">
    <property type="entry name" value="NADH OXIDOREDUCTASE HCR"/>
    <property type="match status" value="1"/>
</dbReference>
<keyword evidence="7" id="KW-0411">Iron-sulfur</keyword>
<dbReference type="EMBL" id="CTEF01000003">
    <property type="protein sequence ID" value="CQD18922.1"/>
    <property type="molecule type" value="Genomic_DNA"/>
</dbReference>
<protein>
    <submittedName>
        <fullName evidence="10">Phenoxybenzoate dioxygenase subunit beta</fullName>
    </submittedName>
</protein>
<dbReference type="CDD" id="cd06185">
    <property type="entry name" value="PDR_like"/>
    <property type="match status" value="1"/>
</dbReference>
<comment type="cofactor">
    <cofactor evidence="1">
        <name>FAD</name>
        <dbReference type="ChEBI" id="CHEBI:57692"/>
    </cofactor>
</comment>
<keyword evidence="3" id="KW-0001">2Fe-2S</keyword>
<evidence type="ECO:0000256" key="6">
    <source>
        <dbReference type="ARBA" id="ARBA00023004"/>
    </source>
</evidence>
<dbReference type="InterPro" id="IPR017938">
    <property type="entry name" value="Riboflavin_synthase-like_b-brl"/>
</dbReference>
<proteinExistence type="predicted"/>
<keyword evidence="2" id="KW-0285">Flavoprotein</keyword>
<dbReference type="InterPro" id="IPR001041">
    <property type="entry name" value="2Fe-2S_ferredoxin-type"/>
</dbReference>
<evidence type="ECO:0000256" key="3">
    <source>
        <dbReference type="ARBA" id="ARBA00022714"/>
    </source>
</evidence>
<dbReference type="GO" id="GO:0051213">
    <property type="term" value="F:dioxygenase activity"/>
    <property type="evidence" value="ECO:0007669"/>
    <property type="project" value="UniProtKB-KW"/>
</dbReference>
<feature type="domain" description="FAD-binding FR-type" evidence="9">
    <location>
        <begin position="57"/>
        <end position="161"/>
    </location>
</feature>
<dbReference type="PRINTS" id="PR00409">
    <property type="entry name" value="PHDIOXRDTASE"/>
</dbReference>
<dbReference type="Gene3D" id="2.40.30.10">
    <property type="entry name" value="Translation factors"/>
    <property type="match status" value="1"/>
</dbReference>
<keyword evidence="4" id="KW-0479">Metal-binding</keyword>
<evidence type="ECO:0000259" key="9">
    <source>
        <dbReference type="PROSITE" id="PS51384"/>
    </source>
</evidence>
<dbReference type="SUPFAM" id="SSF63380">
    <property type="entry name" value="Riboflavin synthase domain-like"/>
    <property type="match status" value="1"/>
</dbReference>
<dbReference type="InterPro" id="IPR039261">
    <property type="entry name" value="FNR_nucleotide-bd"/>
</dbReference>
<dbReference type="PROSITE" id="PS51085">
    <property type="entry name" value="2FE2S_FER_2"/>
    <property type="match status" value="1"/>
</dbReference>
<dbReference type="InterPro" id="IPR017927">
    <property type="entry name" value="FAD-bd_FR_type"/>
</dbReference>
<dbReference type="Pfam" id="PF00970">
    <property type="entry name" value="FAD_binding_6"/>
    <property type="match status" value="1"/>
</dbReference>
<keyword evidence="6" id="KW-0408">Iron</keyword>
<dbReference type="Proteomes" id="UP000182227">
    <property type="component" value="Unassembled WGS sequence"/>
</dbReference>
<dbReference type="Gene3D" id="3.10.20.30">
    <property type="match status" value="1"/>
</dbReference>
<dbReference type="InterPro" id="IPR036010">
    <property type="entry name" value="2Fe-2S_ferredoxin-like_sf"/>
</dbReference>
<evidence type="ECO:0000256" key="7">
    <source>
        <dbReference type="ARBA" id="ARBA00023014"/>
    </source>
</evidence>
<dbReference type="InterPro" id="IPR012675">
    <property type="entry name" value="Beta-grasp_dom_sf"/>
</dbReference>
<evidence type="ECO:0000313" key="11">
    <source>
        <dbReference type="Proteomes" id="UP000182227"/>
    </source>
</evidence>
<evidence type="ECO:0000256" key="5">
    <source>
        <dbReference type="ARBA" id="ARBA00023002"/>
    </source>
</evidence>
<dbReference type="PROSITE" id="PS51384">
    <property type="entry name" value="FAD_FR"/>
    <property type="match status" value="1"/>
</dbReference>
<evidence type="ECO:0000256" key="2">
    <source>
        <dbReference type="ARBA" id="ARBA00022630"/>
    </source>
</evidence>
<dbReference type="PANTHER" id="PTHR47354:SF1">
    <property type="entry name" value="CARNITINE MONOOXYGENASE REDUCTASE SUBUNIT"/>
    <property type="match status" value="1"/>
</dbReference>
<gene>
    <name evidence="10" type="ORF">BN970_04231</name>
</gene>
<dbReference type="Pfam" id="PF00111">
    <property type="entry name" value="Fer2"/>
    <property type="match status" value="1"/>
</dbReference>
<dbReference type="InterPro" id="IPR050415">
    <property type="entry name" value="MRET"/>
</dbReference>
<evidence type="ECO:0000256" key="1">
    <source>
        <dbReference type="ARBA" id="ARBA00001974"/>
    </source>
</evidence>